<dbReference type="InterPro" id="IPR011009">
    <property type="entry name" value="Kinase-like_dom_sf"/>
</dbReference>
<feature type="transmembrane region" description="Helical" evidence="2">
    <location>
        <begin position="667"/>
        <end position="689"/>
    </location>
</feature>
<feature type="region of interest" description="Disordered" evidence="1">
    <location>
        <begin position="522"/>
        <end position="541"/>
    </location>
</feature>
<dbReference type="InterPro" id="IPR000719">
    <property type="entry name" value="Prot_kinase_dom"/>
</dbReference>
<dbReference type="PROSITE" id="PS50011">
    <property type="entry name" value="PROTEIN_KINASE_DOM"/>
    <property type="match status" value="1"/>
</dbReference>
<feature type="compositionally biased region" description="Pro residues" evidence="1">
    <location>
        <begin position="527"/>
        <end position="539"/>
    </location>
</feature>
<keyword evidence="2" id="KW-0812">Transmembrane</keyword>
<dbReference type="SUPFAM" id="SSF56112">
    <property type="entry name" value="Protein kinase-like (PK-like)"/>
    <property type="match status" value="1"/>
</dbReference>
<dbReference type="PANTHER" id="PTHR44329">
    <property type="entry name" value="SERINE/THREONINE-PROTEIN KINASE TNNI3K-RELATED"/>
    <property type="match status" value="1"/>
</dbReference>
<dbReference type="InterPro" id="IPR001245">
    <property type="entry name" value="Ser-Thr/Tyr_kinase_cat_dom"/>
</dbReference>
<evidence type="ECO:0000313" key="5">
    <source>
        <dbReference type="Proteomes" id="UP001281761"/>
    </source>
</evidence>
<keyword evidence="2" id="KW-1133">Transmembrane helix</keyword>
<dbReference type="Proteomes" id="UP001281761">
    <property type="component" value="Unassembled WGS sequence"/>
</dbReference>
<name>A0ABQ9XW63_9EUKA</name>
<feature type="region of interest" description="Disordered" evidence="1">
    <location>
        <begin position="969"/>
        <end position="995"/>
    </location>
</feature>
<organism evidence="4 5">
    <name type="scientific">Blattamonas nauphoetae</name>
    <dbReference type="NCBI Taxonomy" id="2049346"/>
    <lineage>
        <taxon>Eukaryota</taxon>
        <taxon>Metamonada</taxon>
        <taxon>Preaxostyla</taxon>
        <taxon>Oxymonadida</taxon>
        <taxon>Blattamonas</taxon>
    </lineage>
</organism>
<feature type="region of interest" description="Disordered" evidence="1">
    <location>
        <begin position="730"/>
        <end position="761"/>
    </location>
</feature>
<evidence type="ECO:0000259" key="3">
    <source>
        <dbReference type="PROSITE" id="PS50011"/>
    </source>
</evidence>
<dbReference type="InterPro" id="IPR051681">
    <property type="entry name" value="Ser/Thr_Kinases-Pseudokinases"/>
</dbReference>
<accession>A0ABQ9XW63</accession>
<dbReference type="Pfam" id="PF07714">
    <property type="entry name" value="PK_Tyr_Ser-Thr"/>
    <property type="match status" value="1"/>
</dbReference>
<dbReference type="EMBL" id="JARBJD010000063">
    <property type="protein sequence ID" value="KAK2955731.1"/>
    <property type="molecule type" value="Genomic_DNA"/>
</dbReference>
<evidence type="ECO:0000313" key="4">
    <source>
        <dbReference type="EMBL" id="KAK2955731.1"/>
    </source>
</evidence>
<feature type="compositionally biased region" description="Polar residues" evidence="1">
    <location>
        <begin position="985"/>
        <end position="995"/>
    </location>
</feature>
<dbReference type="SUPFAM" id="SSF51126">
    <property type="entry name" value="Pectin lyase-like"/>
    <property type="match status" value="1"/>
</dbReference>
<comment type="caution">
    <text evidence="4">The sequence shown here is derived from an EMBL/GenBank/DDBJ whole genome shotgun (WGS) entry which is preliminary data.</text>
</comment>
<reference evidence="4 5" key="1">
    <citation type="journal article" date="2022" name="bioRxiv">
        <title>Genomics of Preaxostyla Flagellates Illuminates Evolutionary Transitions and the Path Towards Mitochondrial Loss.</title>
        <authorList>
            <person name="Novak L.V.F."/>
            <person name="Treitli S.C."/>
            <person name="Pyrih J."/>
            <person name="Halakuc P."/>
            <person name="Pipaliya S.V."/>
            <person name="Vacek V."/>
            <person name="Brzon O."/>
            <person name="Soukal P."/>
            <person name="Eme L."/>
            <person name="Dacks J.B."/>
            <person name="Karnkowska A."/>
            <person name="Elias M."/>
            <person name="Hampl V."/>
        </authorList>
    </citation>
    <scope>NUCLEOTIDE SEQUENCE [LARGE SCALE GENOMIC DNA]</scope>
    <source>
        <strain evidence="4">NAU3</strain>
        <tissue evidence="4">Gut</tissue>
    </source>
</reference>
<proteinExistence type="predicted"/>
<sequence>MLGCVVSLTSSHLSGSTIRDVNTVGCVLCSNSSFSSLLPSPNTDPNEEPTVILADGSEGKFADGVAYYWTSSFGDKAASFTHCHFTGGSYSGSQRPIGLYDVVGPVSIVSCSFTNFASTGSNGGAVWVYRPTKFDHTCLTIKLSNFTSWSSTKFGGAVYVRAVDGVLVDSCCFEECSTTADLSEGGAFFLEGLGAANIPHFEVVDCVIAGCTATKSGAGVHVFGTVDLKVVRTKFEHCELTAGSAHTRGGGLNVNGQVTLTVEGIHFIECSSRHAGGAIHSAAQKEVNISDTLVKECSSGTTGAICICRTGASEPVSFSHVYLVGNSVGDDTTFFTAEVYFGEDATKFPDIAFLYPDFTVEPTIEFEDCFTTITPDSTGMIMGRTKLESGLYDPERIYDDEFNKIGPLLTATPTARVNEKTGKIELEIQGKTPLTSQEYEVTMKDEDGTETRFRMLFSDGTGIPVSGSDVNLKYNTNYTIISIVGIVAGYSSSRMTNGITIPAIAWSFHLAATPNILSFTTPEEPSITPPEPPVTPPETPSFSTLQAATAHLIKSDPQSAFVVLLFDNEVCGSYDFVVLEEGKPVTLTITAETSSISGETNEFKVIGNGKLLTHDTTYTIESLTPTPNTDSPTDVRMNRTVTFHIPKSSAGNNKSQLSPETKKRLSWLIPLVACLLVALLVAIIIVVLLRRRKQKKNALPAQTEMEAQEQVVYEEKVDVLADDPTRDVFSGEDRSHSAFDASSALPTNRNPSSRGENSKSMTNGDLVEVMACSGGFEVSVVGDYTTLYSVLHKEKREIGKRMIGLQVVNGLKAVLANRQSSDVVTRLSSHWILVDSAGNVQLKLEMNAAEAELEAAQTKRQDGGLDGNGTVQNLSKDVEQAGMDGLRWRAPEVVAGGGSTVDGHKAAVFSLGLVLWEIETGQVPFGELDAVNAQRQSGTGIGPKMESLQNEEFIALILQCVSANPEQRPSLSEIGEFLSSHPEDSNTQSHNDMKE</sequence>
<feature type="domain" description="Protein kinase" evidence="3">
    <location>
        <begin position="600"/>
        <end position="984"/>
    </location>
</feature>
<gene>
    <name evidence="4" type="ORF">BLNAU_9267</name>
</gene>
<feature type="compositionally biased region" description="Polar residues" evidence="1">
    <location>
        <begin position="744"/>
        <end position="761"/>
    </location>
</feature>
<dbReference type="PANTHER" id="PTHR44329:SF246">
    <property type="entry name" value="SERINE_THREONINE-PROTEIN KINASE TNNI3K"/>
    <property type="match status" value="1"/>
</dbReference>
<evidence type="ECO:0000256" key="1">
    <source>
        <dbReference type="SAM" id="MobiDB-lite"/>
    </source>
</evidence>
<dbReference type="Gene3D" id="1.10.510.10">
    <property type="entry name" value="Transferase(Phosphotransferase) domain 1"/>
    <property type="match status" value="1"/>
</dbReference>
<keyword evidence="5" id="KW-1185">Reference proteome</keyword>
<dbReference type="InterPro" id="IPR011050">
    <property type="entry name" value="Pectin_lyase_fold/virulence"/>
</dbReference>
<keyword evidence="2" id="KW-0472">Membrane</keyword>
<evidence type="ECO:0000256" key="2">
    <source>
        <dbReference type="SAM" id="Phobius"/>
    </source>
</evidence>
<protein>
    <recommendedName>
        <fullName evidence="3">Protein kinase domain-containing protein</fullName>
    </recommendedName>
</protein>